<comment type="similarity">
    <text evidence="1">Belongs to the cycloisomerase 2 family.</text>
</comment>
<dbReference type="EMBL" id="JAXBLV010000189">
    <property type="protein sequence ID" value="MDY3561153.1"/>
    <property type="molecule type" value="Genomic_DNA"/>
</dbReference>
<dbReference type="InterPro" id="IPR019405">
    <property type="entry name" value="Lactonase_7-beta_prop"/>
</dbReference>
<dbReference type="InterPro" id="IPR015943">
    <property type="entry name" value="WD40/YVTN_repeat-like_dom_sf"/>
</dbReference>
<gene>
    <name evidence="3" type="ORF">R5W23_002414</name>
</gene>
<name>A0ABU5F0P9_9BACT</name>
<dbReference type="PANTHER" id="PTHR30344">
    <property type="entry name" value="6-PHOSPHOGLUCONOLACTONASE-RELATED"/>
    <property type="match status" value="1"/>
</dbReference>
<dbReference type="Pfam" id="PF10282">
    <property type="entry name" value="Lactonase"/>
    <property type="match status" value="2"/>
</dbReference>
<dbReference type="RefSeq" id="WP_320687614.1">
    <property type="nucleotide sequence ID" value="NZ_JAXBLV010000189.1"/>
</dbReference>
<evidence type="ECO:0000313" key="4">
    <source>
        <dbReference type="Proteomes" id="UP001272242"/>
    </source>
</evidence>
<dbReference type="Gene3D" id="2.130.10.10">
    <property type="entry name" value="YVTN repeat-like/Quinoprotein amine dehydrogenase"/>
    <property type="match status" value="2"/>
</dbReference>
<dbReference type="SUPFAM" id="SSF75011">
    <property type="entry name" value="3-carboxy-cis,cis-mucoante lactonizing enzyme"/>
    <property type="match status" value="1"/>
</dbReference>
<organism evidence="3 4">
    <name type="scientific">Gemmata algarum</name>
    <dbReference type="NCBI Taxonomy" id="2975278"/>
    <lineage>
        <taxon>Bacteria</taxon>
        <taxon>Pseudomonadati</taxon>
        <taxon>Planctomycetota</taxon>
        <taxon>Planctomycetia</taxon>
        <taxon>Gemmatales</taxon>
        <taxon>Gemmataceae</taxon>
        <taxon>Gemmata</taxon>
    </lineage>
</organism>
<accession>A0ABU5F0P9</accession>
<dbReference type="InterPro" id="IPR050282">
    <property type="entry name" value="Cycloisomerase_2"/>
</dbReference>
<sequence>MSWLRTRSETVPAPRPRLGLEALDARDVPAALGSGALAHPGGTAAAVVYTETNNPQDGQNAVLAFARDARTGALTQIGTFATGGTGQLNVPKLVGPDDGDQQVQATADGRFLFAVNQGSDSVTAFRVLDNGGLHRVGTFASGGDQPDSIGIAGNTLYVANRGDAGQGHPGTTAPSVVAFNIGRDGALVAIPNSTVTFPVGTFVTQALVSPDGRFLFVEAATLAGTPGGNTVNTFRIGADGRLTAAPGGPASASANAPVLLGAAAHPTRNIVYTGFASSGQVGVFTYDETGRTNFVGPAEGSGAAPCWCTISADGRVLYVANTATDSVSVFSLADPLHPVQIQELPLGGPRGATAAGRPVTNAFEIALDPTGRFLYAVTQSTDPAFPQGNQLHTLRVARDGTLSEPLAPVIFELKDVPANAHPQGVEVVQLRGGRSNERDHRVYVRSEPFDGDGLGHFEDALKRFRGRFGR</sequence>
<evidence type="ECO:0000256" key="1">
    <source>
        <dbReference type="ARBA" id="ARBA00005564"/>
    </source>
</evidence>
<keyword evidence="4" id="KW-1185">Reference proteome</keyword>
<dbReference type="PANTHER" id="PTHR30344:SF1">
    <property type="entry name" value="6-PHOSPHOGLUCONOLACTONASE"/>
    <property type="match status" value="1"/>
</dbReference>
<keyword evidence="2" id="KW-0119">Carbohydrate metabolism</keyword>
<proteinExistence type="inferred from homology"/>
<comment type="caution">
    <text evidence="3">The sequence shown here is derived from an EMBL/GenBank/DDBJ whole genome shotgun (WGS) entry which is preliminary data.</text>
</comment>
<keyword evidence="2" id="KW-0313">Glucose metabolism</keyword>
<protein>
    <submittedName>
        <fullName evidence="3">Lactonase family protein</fullName>
    </submittedName>
</protein>
<evidence type="ECO:0000313" key="3">
    <source>
        <dbReference type="EMBL" id="MDY3561153.1"/>
    </source>
</evidence>
<dbReference type="Proteomes" id="UP001272242">
    <property type="component" value="Unassembled WGS sequence"/>
</dbReference>
<evidence type="ECO:0000256" key="2">
    <source>
        <dbReference type="ARBA" id="ARBA00022526"/>
    </source>
</evidence>
<reference evidence="4" key="1">
    <citation type="journal article" date="2023" name="Mar. Drugs">
        <title>Gemmata algarum, a Novel Planctomycete Isolated from an Algal Mat, Displays Antimicrobial Activity.</title>
        <authorList>
            <person name="Kumar G."/>
            <person name="Kallscheuer N."/>
            <person name="Kashif M."/>
            <person name="Ahamad S."/>
            <person name="Jagadeeshwari U."/>
            <person name="Pannikurungottu S."/>
            <person name="Haufschild T."/>
            <person name="Kabuu M."/>
            <person name="Sasikala C."/>
            <person name="Jogler C."/>
            <person name="Ramana C."/>
        </authorList>
    </citation>
    <scope>NUCLEOTIDE SEQUENCE [LARGE SCALE GENOMIC DNA]</scope>
    <source>
        <strain evidence="4">JC673</strain>
    </source>
</reference>